<accession>A0A671X4G8</accession>
<comment type="similarity">
    <text evidence="3">Belongs to the DapA family. NanA subfamily.</text>
</comment>
<evidence type="ECO:0000256" key="3">
    <source>
        <dbReference type="ARBA" id="ARBA00006324"/>
    </source>
</evidence>
<comment type="pathway">
    <text evidence="2">Amino-sugar metabolism; N-acetylneuraminate degradation.</text>
</comment>
<name>A0A671X4G8_SPAAU</name>
<dbReference type="GO" id="GO:0008747">
    <property type="term" value="F:N-acetylneuraminate lyase activity"/>
    <property type="evidence" value="ECO:0007669"/>
    <property type="project" value="UniProtKB-EC"/>
</dbReference>
<dbReference type="RefSeq" id="XP_030288114.1">
    <property type="nucleotide sequence ID" value="XM_030432254.1"/>
</dbReference>
<evidence type="ECO:0000256" key="12">
    <source>
        <dbReference type="PIRSR" id="PIRSR001365-1"/>
    </source>
</evidence>
<dbReference type="RefSeq" id="XP_030288115.1">
    <property type="nucleotide sequence ID" value="XM_030432255.1"/>
</dbReference>
<keyword evidence="9" id="KW-0119">Carbohydrate metabolism</keyword>
<feature type="binding site" evidence="13">
    <location>
        <position position="56"/>
    </location>
    <ligand>
        <name>pyruvate</name>
        <dbReference type="ChEBI" id="CHEBI:15361"/>
    </ligand>
</feature>
<dbReference type="Proteomes" id="UP000472265">
    <property type="component" value="Chromosome 11"/>
</dbReference>
<sequence length="310" mass="33684">MSVMAPVAAKKLTGLVAATFTPFTAEGELNLSEIGPYIDFLTEKQGVNSIFVNGTTGEGMSLSVAERKVLAQAWCEKAQGKMDQVIVHVGCISLKDSQELARHAAEIRADAIAVIAPSFFKPKNADALKMFLQEVASVAPTLPFYYYHIPAVTGVNVLVRDMLEDIETLIPSFRGVKFSGSDLMDLGQCVSYSPPHWSLLYGVDEQLLAALAMGCHGAVGSTYNYIGCHANKLISAFENGDIVRARKIQFNVQELLRYAMKLGFDLGVNKQLMNEVSGLSLGPPRLPVIQCPLAHAKSIAEKYHSIFPEC</sequence>
<keyword evidence="7 11" id="KW-0456">Lyase</keyword>
<dbReference type="InParanoid" id="A0A671X4G8"/>
<protein>
    <recommendedName>
        <fullName evidence="5">N-acetylneuraminate lyase</fullName>
        <ecNumber evidence="5">4.1.3.3</ecNumber>
    </recommendedName>
</protein>
<dbReference type="PROSITE" id="PS00665">
    <property type="entry name" value="DHDPS_1"/>
    <property type="match status" value="1"/>
</dbReference>
<evidence type="ECO:0000256" key="6">
    <source>
        <dbReference type="ARBA" id="ARBA00022490"/>
    </source>
</evidence>
<dbReference type="Ensembl" id="ENSSAUT00010048377.1">
    <property type="protein sequence ID" value="ENSSAUP00010046022.1"/>
    <property type="gene ID" value="ENSSAUG00010019191.1"/>
</dbReference>
<dbReference type="PANTHER" id="PTHR12128">
    <property type="entry name" value="DIHYDRODIPICOLINATE SYNTHASE"/>
    <property type="match status" value="1"/>
</dbReference>
<dbReference type="PIRSF" id="PIRSF001365">
    <property type="entry name" value="DHDPS"/>
    <property type="match status" value="1"/>
</dbReference>
<dbReference type="OMA" id="YWNAISA"/>
<dbReference type="InterPro" id="IPR020624">
    <property type="entry name" value="Schiff_base-form_aldolases_CS"/>
</dbReference>
<dbReference type="AlphaFoldDB" id="A0A671X4G8"/>
<gene>
    <name evidence="14" type="primary">npl</name>
</gene>
<dbReference type="PANTHER" id="PTHR12128:SF21">
    <property type="entry name" value="N-ACETYLNEURAMINATE LYASE"/>
    <property type="match status" value="1"/>
</dbReference>
<reference evidence="14" key="2">
    <citation type="submission" date="2025-08" db="UniProtKB">
        <authorList>
            <consortium name="Ensembl"/>
        </authorList>
    </citation>
    <scope>IDENTIFICATION</scope>
</reference>
<evidence type="ECO:0000256" key="10">
    <source>
        <dbReference type="ARBA" id="ARBA00044906"/>
    </source>
</evidence>
<dbReference type="PRINTS" id="PR00146">
    <property type="entry name" value="DHPICSNTHASE"/>
</dbReference>
<dbReference type="EC" id="4.1.3.3" evidence="5"/>
<evidence type="ECO:0000256" key="9">
    <source>
        <dbReference type="ARBA" id="ARBA00023277"/>
    </source>
</evidence>
<evidence type="ECO:0000256" key="2">
    <source>
        <dbReference type="ARBA" id="ARBA00004878"/>
    </source>
</evidence>
<dbReference type="OrthoDB" id="191315at2759"/>
<comment type="subunit">
    <text evidence="4">Homotetramer.</text>
</comment>
<organism evidence="14 15">
    <name type="scientific">Sparus aurata</name>
    <name type="common">Gilthead sea bream</name>
    <dbReference type="NCBI Taxonomy" id="8175"/>
    <lineage>
        <taxon>Eukaryota</taxon>
        <taxon>Metazoa</taxon>
        <taxon>Chordata</taxon>
        <taxon>Craniata</taxon>
        <taxon>Vertebrata</taxon>
        <taxon>Euteleostomi</taxon>
        <taxon>Actinopterygii</taxon>
        <taxon>Neopterygii</taxon>
        <taxon>Teleostei</taxon>
        <taxon>Neoteleostei</taxon>
        <taxon>Acanthomorphata</taxon>
        <taxon>Eupercaria</taxon>
        <taxon>Spariformes</taxon>
        <taxon>Sparidae</taxon>
        <taxon>Sparus</taxon>
    </lineage>
</organism>
<reference evidence="14" key="1">
    <citation type="submission" date="2021-04" db="EMBL/GenBank/DDBJ databases">
        <authorList>
            <consortium name="Wellcome Sanger Institute Data Sharing"/>
        </authorList>
    </citation>
    <scope>NUCLEOTIDE SEQUENCE [LARGE SCALE GENOMIC DNA]</scope>
</reference>
<feature type="binding site" evidence="13">
    <location>
        <position position="219"/>
    </location>
    <ligand>
        <name>pyruvate</name>
        <dbReference type="ChEBI" id="CHEBI:15361"/>
    </ligand>
</feature>
<keyword evidence="6" id="KW-0963">Cytoplasm</keyword>
<evidence type="ECO:0000256" key="7">
    <source>
        <dbReference type="ARBA" id="ARBA00023239"/>
    </source>
</evidence>
<keyword evidence="15" id="KW-1185">Reference proteome</keyword>
<dbReference type="Gene3D" id="3.20.20.70">
    <property type="entry name" value="Aldolase class I"/>
    <property type="match status" value="1"/>
</dbReference>
<evidence type="ECO:0000256" key="8">
    <source>
        <dbReference type="ARBA" id="ARBA00023270"/>
    </source>
</evidence>
<dbReference type="FunCoup" id="A0A671X4G8">
    <property type="interactions" value="54"/>
</dbReference>
<evidence type="ECO:0000256" key="4">
    <source>
        <dbReference type="ARBA" id="ARBA00011881"/>
    </source>
</evidence>
<dbReference type="InterPro" id="IPR002220">
    <property type="entry name" value="DapA-like"/>
</dbReference>
<comment type="subcellular location">
    <subcellularLocation>
        <location evidence="1">Cytoplasm</location>
    </subcellularLocation>
</comment>
<dbReference type="SMART" id="SM01130">
    <property type="entry name" value="DHDPS"/>
    <property type="match status" value="1"/>
</dbReference>
<evidence type="ECO:0000256" key="11">
    <source>
        <dbReference type="PIRNR" id="PIRNR001365"/>
    </source>
</evidence>
<dbReference type="GeneID" id="115590814"/>
<evidence type="ECO:0000256" key="5">
    <source>
        <dbReference type="ARBA" id="ARBA00012911"/>
    </source>
</evidence>
<comment type="catalytic activity">
    <reaction evidence="10">
        <text>aceneuramate = aldehydo-N-acetyl-D-mannosamine + pyruvate</text>
        <dbReference type="Rhea" id="RHEA:23296"/>
        <dbReference type="ChEBI" id="CHEBI:15361"/>
        <dbReference type="ChEBI" id="CHEBI:17122"/>
        <dbReference type="ChEBI" id="CHEBI:173083"/>
        <dbReference type="EC" id="4.1.3.3"/>
    </reaction>
</comment>
<reference evidence="14" key="3">
    <citation type="submission" date="2025-09" db="UniProtKB">
        <authorList>
            <consortium name="Ensembl"/>
        </authorList>
    </citation>
    <scope>IDENTIFICATION</scope>
</reference>
<evidence type="ECO:0000256" key="1">
    <source>
        <dbReference type="ARBA" id="ARBA00004496"/>
    </source>
</evidence>
<feature type="active site" description="Schiff-base intermediate with substrate" evidence="12">
    <location>
        <position position="177"/>
    </location>
</feature>
<dbReference type="GeneTree" id="ENSGT00530000063604"/>
<dbReference type="CTD" id="80896"/>
<feature type="active site" description="Proton donor/acceptor" evidence="12">
    <location>
        <position position="147"/>
    </location>
</feature>
<dbReference type="GO" id="GO:0005737">
    <property type="term" value="C:cytoplasm"/>
    <property type="evidence" value="ECO:0007669"/>
    <property type="project" value="UniProtKB-SubCell"/>
</dbReference>
<evidence type="ECO:0000256" key="13">
    <source>
        <dbReference type="PIRSR" id="PIRSR001365-2"/>
    </source>
</evidence>
<dbReference type="Pfam" id="PF00701">
    <property type="entry name" value="DHDPS"/>
    <property type="match status" value="1"/>
</dbReference>
<dbReference type="InterPro" id="IPR013785">
    <property type="entry name" value="Aldolase_TIM"/>
</dbReference>
<proteinExistence type="inferred from homology"/>
<evidence type="ECO:0000313" key="15">
    <source>
        <dbReference type="Proteomes" id="UP000472265"/>
    </source>
</evidence>
<keyword evidence="8" id="KW-0704">Schiff base</keyword>
<dbReference type="SUPFAM" id="SSF51569">
    <property type="entry name" value="Aldolase"/>
    <property type="match status" value="1"/>
</dbReference>
<dbReference type="GO" id="GO:0019262">
    <property type="term" value="P:N-acetylneuraminate catabolic process"/>
    <property type="evidence" value="ECO:0007669"/>
    <property type="project" value="Ensembl"/>
</dbReference>
<evidence type="ECO:0000313" key="14">
    <source>
        <dbReference type="Ensembl" id="ENSSAUP00010046022.1"/>
    </source>
</evidence>